<evidence type="ECO:0000313" key="4">
    <source>
        <dbReference type="Proteomes" id="UP001226867"/>
    </source>
</evidence>
<dbReference type="RefSeq" id="WP_307692075.1">
    <property type="nucleotide sequence ID" value="NZ_JAUSRO010000017.1"/>
</dbReference>
<dbReference type="InterPro" id="IPR001633">
    <property type="entry name" value="EAL_dom"/>
</dbReference>
<proteinExistence type="predicted"/>
<gene>
    <name evidence="3" type="ORF">J2W36_004605</name>
</gene>
<feature type="transmembrane region" description="Helical" evidence="1">
    <location>
        <begin position="300"/>
        <end position="320"/>
    </location>
</feature>
<name>A0ABT9SEX2_9BURK</name>
<dbReference type="Gene3D" id="3.20.20.450">
    <property type="entry name" value="EAL domain"/>
    <property type="match status" value="1"/>
</dbReference>
<dbReference type="SUPFAM" id="SSF141868">
    <property type="entry name" value="EAL domain-like"/>
    <property type="match status" value="1"/>
</dbReference>
<dbReference type="CDD" id="cd01948">
    <property type="entry name" value="EAL"/>
    <property type="match status" value="1"/>
</dbReference>
<dbReference type="Pfam" id="PF00563">
    <property type="entry name" value="EAL"/>
    <property type="match status" value="1"/>
</dbReference>
<dbReference type="InterPro" id="IPR050706">
    <property type="entry name" value="Cyclic-di-GMP_PDE-like"/>
</dbReference>
<dbReference type="PANTHER" id="PTHR33121">
    <property type="entry name" value="CYCLIC DI-GMP PHOSPHODIESTERASE PDEF"/>
    <property type="match status" value="1"/>
</dbReference>
<keyword evidence="1" id="KW-0812">Transmembrane</keyword>
<reference evidence="3 4" key="1">
    <citation type="submission" date="2023-07" db="EMBL/GenBank/DDBJ databases">
        <title>Sorghum-associated microbial communities from plants grown in Nebraska, USA.</title>
        <authorList>
            <person name="Schachtman D."/>
        </authorList>
    </citation>
    <scope>NUCLEOTIDE SEQUENCE [LARGE SCALE GENOMIC DNA]</scope>
    <source>
        <strain evidence="3 4">DS1607</strain>
    </source>
</reference>
<dbReference type="PROSITE" id="PS50883">
    <property type="entry name" value="EAL"/>
    <property type="match status" value="1"/>
</dbReference>
<dbReference type="PANTHER" id="PTHR33121:SF79">
    <property type="entry name" value="CYCLIC DI-GMP PHOSPHODIESTERASE PDED-RELATED"/>
    <property type="match status" value="1"/>
</dbReference>
<evidence type="ECO:0000313" key="3">
    <source>
        <dbReference type="EMBL" id="MDP9902328.1"/>
    </source>
</evidence>
<evidence type="ECO:0000256" key="1">
    <source>
        <dbReference type="SAM" id="Phobius"/>
    </source>
</evidence>
<keyword evidence="4" id="KW-1185">Reference proteome</keyword>
<organism evidence="3 4">
    <name type="scientific">Variovorax ginsengisoli</name>
    <dbReference type="NCBI Taxonomy" id="363844"/>
    <lineage>
        <taxon>Bacteria</taxon>
        <taxon>Pseudomonadati</taxon>
        <taxon>Pseudomonadota</taxon>
        <taxon>Betaproteobacteria</taxon>
        <taxon>Burkholderiales</taxon>
        <taxon>Comamonadaceae</taxon>
        <taxon>Variovorax</taxon>
    </lineage>
</organism>
<dbReference type="InterPro" id="IPR035919">
    <property type="entry name" value="EAL_sf"/>
</dbReference>
<sequence length="571" mass="61671">MSQGRVPKEILLSRLQAKRAAEAAAGAPADPRPGHAVARILALACRRVNAMLFSRTMTLALTMLACASVWVACVLVSCKLAESRGLEASRDSAAEMSVSVLTSVERIAGQVDGVFEDMATMGADLPRCGDADMALMHRSQVRSAYIGAVARVSEADGRMQCSTMGAAARGFDLGMADFVNPGGITWYQHVRPPWLSNADFIVMVRDDVAVFVLNDVVTSILATSADTALGAFSRSGGPMVFHRGRFDPEWARSLLRSGMNSSFDGAVLVAISPSKHTDYVSFVAFPAERVDAAVRNEQRVMVPLGVFIGTVSAICLFLFLQRMTSMAAALCRALPTERVFMHYQPIVDLRTLRCIGAEALMRWQRNEQFIPPDRFIVAAERAGVINRVTRRAISLVARDASELLRLYPDFHISINLSAQDLCVGHAVELLQDLLRVTGLPASNFWVEATETGVLEASEAAKVIAQIRGMGIRVAVDDFGTGYSSLAILDNIRPDMLKIDKQFVATIVDGCAGREVVMAIIALGKSLGLDMVAEGVETQEQADFLLANGVRYAQGWLFGKPGPISALKPMSL</sequence>
<accession>A0ABT9SEX2</accession>
<protein>
    <submittedName>
        <fullName evidence="3">Sensor c-di-GMP phosphodiesterase-like protein</fullName>
    </submittedName>
</protein>
<keyword evidence="1" id="KW-0472">Membrane</keyword>
<dbReference type="SMART" id="SM00052">
    <property type="entry name" value="EAL"/>
    <property type="match status" value="1"/>
</dbReference>
<keyword evidence="1" id="KW-1133">Transmembrane helix</keyword>
<feature type="domain" description="EAL" evidence="2">
    <location>
        <begin position="323"/>
        <end position="571"/>
    </location>
</feature>
<evidence type="ECO:0000259" key="2">
    <source>
        <dbReference type="PROSITE" id="PS50883"/>
    </source>
</evidence>
<dbReference type="Proteomes" id="UP001226867">
    <property type="component" value="Unassembled WGS sequence"/>
</dbReference>
<feature type="transmembrane region" description="Helical" evidence="1">
    <location>
        <begin position="56"/>
        <end position="77"/>
    </location>
</feature>
<dbReference type="EMBL" id="JAUSRO010000017">
    <property type="protein sequence ID" value="MDP9902328.1"/>
    <property type="molecule type" value="Genomic_DNA"/>
</dbReference>
<comment type="caution">
    <text evidence="3">The sequence shown here is derived from an EMBL/GenBank/DDBJ whole genome shotgun (WGS) entry which is preliminary data.</text>
</comment>